<dbReference type="EMBL" id="LT158599">
    <property type="protein sequence ID" value="CVK34365.1"/>
    <property type="molecule type" value="Genomic_DNA"/>
</dbReference>
<evidence type="ECO:0000256" key="1">
    <source>
        <dbReference type="SAM" id="MobiDB-lite"/>
    </source>
</evidence>
<dbReference type="AlphaFoldDB" id="A0A0X8XY86"/>
<reference evidence="2 3" key="1">
    <citation type="submission" date="2016-01" db="EMBL/GenBank/DDBJ databases">
        <authorList>
            <person name="Manzoor S."/>
        </authorList>
    </citation>
    <scope>NUCLEOTIDE SEQUENCE [LARGE SCALE GENOMIC DNA]</scope>
    <source>
        <strain evidence="2">Methanoculleus sp MAB1</strain>
    </source>
</reference>
<dbReference type="KEGG" id="mema:MMAB1_3152"/>
<evidence type="ECO:0000313" key="2">
    <source>
        <dbReference type="EMBL" id="CVK34365.1"/>
    </source>
</evidence>
<proteinExistence type="predicted"/>
<protein>
    <submittedName>
        <fullName evidence="2">Uncharacterized protein</fullName>
    </submittedName>
</protein>
<dbReference type="Proteomes" id="UP000069850">
    <property type="component" value="Chromosome 1"/>
</dbReference>
<evidence type="ECO:0000313" key="3">
    <source>
        <dbReference type="Proteomes" id="UP000069850"/>
    </source>
</evidence>
<feature type="compositionally biased region" description="Basic and acidic residues" evidence="1">
    <location>
        <begin position="38"/>
        <end position="47"/>
    </location>
</feature>
<gene>
    <name evidence="2" type="ORF">MMAB1_3152</name>
</gene>
<accession>A0A0X8XY86</accession>
<organism evidence="2 3">
    <name type="scientific">Methanoculleus bourgensis</name>
    <dbReference type="NCBI Taxonomy" id="83986"/>
    <lineage>
        <taxon>Archaea</taxon>
        <taxon>Methanobacteriati</taxon>
        <taxon>Methanobacteriota</taxon>
        <taxon>Stenosarchaea group</taxon>
        <taxon>Methanomicrobia</taxon>
        <taxon>Methanomicrobiales</taxon>
        <taxon>Methanomicrobiaceae</taxon>
        <taxon>Methanoculleus</taxon>
    </lineage>
</organism>
<sequence>MVSLQSIALLHCQGARPGATPGRGFPQVSQRYCPRPRGAGEEREAREGWGLAGRNYKYPPARGGKPGPHPWRD</sequence>
<name>A0A0X8XY86_9EURY</name>
<feature type="region of interest" description="Disordered" evidence="1">
    <location>
        <begin position="15"/>
        <end position="73"/>
    </location>
</feature>